<feature type="region of interest" description="Disordered" evidence="7">
    <location>
        <begin position="1"/>
        <end position="29"/>
    </location>
</feature>
<keyword evidence="4 6" id="KW-0472">Membrane</keyword>
<comment type="subcellular location">
    <subcellularLocation>
        <location evidence="6">Cell membrane</location>
        <topology evidence="6">Multi-pass membrane protein</topology>
    </subcellularLocation>
    <subcellularLocation>
        <location evidence="1">Membrane</location>
    </subcellularLocation>
</comment>
<keyword evidence="9" id="KW-1185">Reference proteome</keyword>
<evidence type="ECO:0000256" key="3">
    <source>
        <dbReference type="ARBA" id="ARBA00022989"/>
    </source>
</evidence>
<dbReference type="Pfam" id="PF01062">
    <property type="entry name" value="Bestrophin"/>
    <property type="match status" value="1"/>
</dbReference>
<organism evidence="8 9">
    <name type="scientific">Scylla paramamosain</name>
    <name type="common">Mud crab</name>
    <dbReference type="NCBI Taxonomy" id="85552"/>
    <lineage>
        <taxon>Eukaryota</taxon>
        <taxon>Metazoa</taxon>
        <taxon>Ecdysozoa</taxon>
        <taxon>Arthropoda</taxon>
        <taxon>Crustacea</taxon>
        <taxon>Multicrustacea</taxon>
        <taxon>Malacostraca</taxon>
        <taxon>Eumalacostraca</taxon>
        <taxon>Eucarida</taxon>
        <taxon>Decapoda</taxon>
        <taxon>Pleocyemata</taxon>
        <taxon>Brachyura</taxon>
        <taxon>Eubrachyura</taxon>
        <taxon>Portunoidea</taxon>
        <taxon>Portunidae</taxon>
        <taxon>Portuninae</taxon>
        <taxon>Scylla</taxon>
    </lineage>
</organism>
<evidence type="ECO:0000256" key="7">
    <source>
        <dbReference type="SAM" id="MobiDB-lite"/>
    </source>
</evidence>
<keyword evidence="6" id="KW-0868">Chloride</keyword>
<feature type="transmembrane region" description="Helical" evidence="6">
    <location>
        <begin position="129"/>
        <end position="148"/>
    </location>
</feature>
<gene>
    <name evidence="8" type="ORF">O3P69_006673</name>
</gene>
<evidence type="ECO:0000256" key="1">
    <source>
        <dbReference type="ARBA" id="ARBA00004370"/>
    </source>
</evidence>
<dbReference type="Proteomes" id="UP001487740">
    <property type="component" value="Unassembled WGS sequence"/>
</dbReference>
<keyword evidence="6" id="KW-0406">Ion transport</keyword>
<keyword evidence="2 6" id="KW-0812">Transmembrane</keyword>
<keyword evidence="6" id="KW-0813">Transport</keyword>
<keyword evidence="6" id="KW-1003">Cell membrane</keyword>
<feature type="transmembrane region" description="Helical" evidence="6">
    <location>
        <begin position="90"/>
        <end position="108"/>
    </location>
</feature>
<reference evidence="8 9" key="1">
    <citation type="submission" date="2023-03" db="EMBL/GenBank/DDBJ databases">
        <title>High-quality genome of Scylla paramamosain provides insights in environmental adaptation.</title>
        <authorList>
            <person name="Zhang L."/>
        </authorList>
    </citation>
    <scope>NUCLEOTIDE SEQUENCE [LARGE SCALE GENOMIC DNA]</scope>
    <source>
        <strain evidence="8">LZ_2023a</strain>
        <tissue evidence="8">Muscle</tissue>
    </source>
</reference>
<dbReference type="GO" id="GO:0005254">
    <property type="term" value="F:chloride channel activity"/>
    <property type="evidence" value="ECO:0007669"/>
    <property type="project" value="UniProtKB-KW"/>
</dbReference>
<comment type="caution">
    <text evidence="8">The sequence shown here is derived from an EMBL/GenBank/DDBJ whole genome shotgun (WGS) entry which is preliminary data.</text>
</comment>
<keyword evidence="6" id="KW-0869">Chloride channel</keyword>
<accession>A0AAW0U3Y7</accession>
<keyword evidence="6" id="KW-0407">Ion channel</keyword>
<feature type="transmembrane region" description="Helical" evidence="6">
    <location>
        <begin position="290"/>
        <end position="309"/>
    </location>
</feature>
<dbReference type="PANTHER" id="PTHR10736:SF65">
    <property type="entry name" value="BESTROPHIN 1, ISOFORM C-RELATED"/>
    <property type="match status" value="1"/>
</dbReference>
<dbReference type="InterPro" id="IPR021134">
    <property type="entry name" value="Bestrophin-like"/>
</dbReference>
<dbReference type="AlphaFoldDB" id="A0AAW0U3Y7"/>
<dbReference type="GO" id="GO:0034707">
    <property type="term" value="C:chloride channel complex"/>
    <property type="evidence" value="ECO:0007669"/>
    <property type="project" value="UniProtKB-KW"/>
</dbReference>
<dbReference type="GO" id="GO:0005886">
    <property type="term" value="C:plasma membrane"/>
    <property type="evidence" value="ECO:0007669"/>
    <property type="project" value="UniProtKB-SubCell"/>
</dbReference>
<dbReference type="InterPro" id="IPR000615">
    <property type="entry name" value="Bestrophin"/>
</dbReference>
<dbReference type="EMBL" id="JARAKH010000020">
    <property type="protein sequence ID" value="KAK8393502.1"/>
    <property type="molecule type" value="Genomic_DNA"/>
</dbReference>
<evidence type="ECO:0000256" key="2">
    <source>
        <dbReference type="ARBA" id="ARBA00022692"/>
    </source>
</evidence>
<feature type="transmembrane region" description="Helical" evidence="6">
    <location>
        <begin position="324"/>
        <end position="344"/>
    </location>
</feature>
<evidence type="ECO:0000313" key="9">
    <source>
        <dbReference type="Proteomes" id="UP001487740"/>
    </source>
</evidence>
<evidence type="ECO:0000256" key="4">
    <source>
        <dbReference type="ARBA" id="ARBA00023136"/>
    </source>
</evidence>
<evidence type="ECO:0000256" key="6">
    <source>
        <dbReference type="RuleBase" id="RU363126"/>
    </source>
</evidence>
<proteinExistence type="inferred from homology"/>
<dbReference type="PANTHER" id="PTHR10736">
    <property type="entry name" value="BESTROPHIN"/>
    <property type="match status" value="1"/>
</dbReference>
<keyword evidence="3 6" id="KW-1133">Transmembrane helix</keyword>
<name>A0AAW0U3Y7_SCYPA</name>
<comment type="function">
    <text evidence="6">Forms chloride channels.</text>
</comment>
<comment type="similarity">
    <text evidence="5 6">Belongs to the anion channel-forming bestrophin (TC 1.A.46) family. Calcium-sensitive chloride channel subfamily.</text>
</comment>
<sequence>MSGGQSGVKRWLARTLPRPNPRQSHKAEERLPALTESLPLREGKTTGGDKHLKKMAVRYSHDVTDYRLGCFVRLLFRWRGSVYKMVWPDMLMYILLYYIISFVYRFALPEDEKRVFEKISIHVSHFRNLIPISFVLGFYVSVIVTRWWGMYVSMPWPDTLAILLSNHVHGQGNSARLARVTVARYVNMGIVLTFTMVSPAVKAKFPGYQDLLDAGYLTKDEKSVLERLDRRSKQHKTYLPFLWACRIVDQAKREGMITDPIAQKTITDEIMRLRGCCGELLGWDDYNIPLVYTQVVTIAVYSFFLFSILGEQFLDPAQNYPNNIIDLYVPVFSLLQFFFYIGWLKVAESLINPFGEDDHDFEFVSLVTRHLEMTYLLADTQEREIPALVKDTFWESSSGEELIMPAAQSAFLLANQFSFDEDASNNAATPCV</sequence>
<evidence type="ECO:0000313" key="8">
    <source>
        <dbReference type="EMBL" id="KAK8393502.1"/>
    </source>
</evidence>
<evidence type="ECO:0000256" key="5">
    <source>
        <dbReference type="ARBA" id="ARBA00034769"/>
    </source>
</evidence>
<protein>
    <recommendedName>
        <fullName evidence="6">Bestrophin homolog</fullName>
    </recommendedName>
</protein>